<feature type="active site" description="Proton acceptor" evidence="9">
    <location>
        <position position="167"/>
    </location>
</feature>
<dbReference type="GO" id="GO:0046166">
    <property type="term" value="P:glyceraldehyde-3-phosphate biosynthetic process"/>
    <property type="evidence" value="ECO:0007669"/>
    <property type="project" value="TreeGrafter"/>
</dbReference>
<evidence type="ECO:0000256" key="5">
    <source>
        <dbReference type="ARBA" id="ARBA00022432"/>
    </source>
</evidence>
<sequence>MRKPIIAGNWKMNKTASEAKAFTEEVASKVPSNEKVDAVICSPALFLANLVDLTKNSDAAVGAQNMHFEENGAFTGETSPVALQDLGVQYVILGHSERRDMFNETDESVNKKTHAAFKYSLTPIVCVGESLEQRENNETKDFVGGQVKAALEGLSEEQVKQTVIAYEPIWAIGTGKSSTAEDANEVCAHIRSVVASTVSEAAAEAVRIQYGGSVKPANIEEYMAQSDIDGALVGGASLEADSFLALVEAGANA</sequence>
<name>A0A0B5AP15_9BACL</name>
<dbReference type="InterPro" id="IPR013785">
    <property type="entry name" value="Aldolase_TIM"/>
</dbReference>
<evidence type="ECO:0000256" key="4">
    <source>
        <dbReference type="ARBA" id="ARBA00019397"/>
    </source>
</evidence>
<comment type="subcellular location">
    <subcellularLocation>
        <location evidence="9 10">Cytoplasm</location>
    </subcellularLocation>
</comment>
<accession>A0A0B5AP15</accession>
<proteinExistence type="inferred from homology"/>
<dbReference type="SUPFAM" id="SSF51351">
    <property type="entry name" value="Triosephosphate isomerase (TIM)"/>
    <property type="match status" value="1"/>
</dbReference>
<feature type="binding site" evidence="9">
    <location>
        <position position="173"/>
    </location>
    <ligand>
        <name>substrate</name>
    </ligand>
</feature>
<dbReference type="HAMAP" id="MF_00147_B">
    <property type="entry name" value="TIM_B"/>
    <property type="match status" value="1"/>
</dbReference>
<dbReference type="PANTHER" id="PTHR21139:SF42">
    <property type="entry name" value="TRIOSEPHOSPHATE ISOMERASE"/>
    <property type="match status" value="1"/>
</dbReference>
<evidence type="ECO:0000256" key="10">
    <source>
        <dbReference type="RuleBase" id="RU363013"/>
    </source>
</evidence>
<evidence type="ECO:0000313" key="11">
    <source>
        <dbReference type="EMBL" id="AJD92010.1"/>
    </source>
</evidence>
<dbReference type="InterPro" id="IPR022896">
    <property type="entry name" value="TrioseP_Isoase_bac/euk"/>
</dbReference>
<dbReference type="PROSITE" id="PS51440">
    <property type="entry name" value="TIM_2"/>
    <property type="match status" value="1"/>
</dbReference>
<keyword evidence="7 9" id="KW-0324">Glycolysis</keyword>
<dbReference type="EMBL" id="CP009416">
    <property type="protein sequence ID" value="AJD92010.1"/>
    <property type="molecule type" value="Genomic_DNA"/>
</dbReference>
<keyword evidence="6 9" id="KW-0963">Cytoplasm</keyword>
<dbReference type="STRING" id="1508404.JMA_26930"/>
<evidence type="ECO:0000256" key="6">
    <source>
        <dbReference type="ARBA" id="ARBA00022490"/>
    </source>
</evidence>
<dbReference type="InterPro" id="IPR020861">
    <property type="entry name" value="Triosephosphate_isomerase_AS"/>
</dbReference>
<gene>
    <name evidence="9" type="primary">tpiA</name>
    <name evidence="11" type="ORF">JMA_26930</name>
</gene>
<dbReference type="InterPro" id="IPR035990">
    <property type="entry name" value="TIM_sf"/>
</dbReference>
<comment type="catalytic activity">
    <reaction evidence="9 10">
        <text>D-glyceraldehyde 3-phosphate = dihydroxyacetone phosphate</text>
        <dbReference type="Rhea" id="RHEA:18585"/>
        <dbReference type="ChEBI" id="CHEBI:57642"/>
        <dbReference type="ChEBI" id="CHEBI:59776"/>
        <dbReference type="EC" id="5.3.1.1"/>
    </reaction>
</comment>
<dbReference type="EC" id="5.3.1.1" evidence="3 9"/>
<evidence type="ECO:0000256" key="1">
    <source>
        <dbReference type="ARBA" id="ARBA00004680"/>
    </source>
</evidence>
<dbReference type="PROSITE" id="PS00171">
    <property type="entry name" value="TIM_1"/>
    <property type="match status" value="1"/>
</dbReference>
<dbReference type="NCBIfam" id="TIGR00419">
    <property type="entry name" value="tim"/>
    <property type="match status" value="1"/>
</dbReference>
<keyword evidence="8 9" id="KW-0413">Isomerase</keyword>
<dbReference type="KEGG" id="jeo:JMA_26930"/>
<dbReference type="CDD" id="cd00311">
    <property type="entry name" value="TIM"/>
    <property type="match status" value="1"/>
</dbReference>
<dbReference type="Pfam" id="PF00121">
    <property type="entry name" value="TIM"/>
    <property type="match status" value="1"/>
</dbReference>
<dbReference type="Gene3D" id="3.20.20.70">
    <property type="entry name" value="Aldolase class I"/>
    <property type="match status" value="1"/>
</dbReference>
<keyword evidence="12" id="KW-1185">Reference proteome</keyword>
<dbReference type="HOGENOM" id="CLU_024251_2_3_9"/>
<dbReference type="OrthoDB" id="9809429at2"/>
<feature type="binding site" evidence="9">
    <location>
        <position position="213"/>
    </location>
    <ligand>
        <name>substrate</name>
    </ligand>
</feature>
<evidence type="ECO:0000256" key="8">
    <source>
        <dbReference type="ARBA" id="ARBA00023235"/>
    </source>
</evidence>
<evidence type="ECO:0000256" key="7">
    <source>
        <dbReference type="ARBA" id="ARBA00023152"/>
    </source>
</evidence>
<organism evidence="11 12">
    <name type="scientific">Jeotgalibacillus malaysiensis</name>
    <dbReference type="NCBI Taxonomy" id="1508404"/>
    <lineage>
        <taxon>Bacteria</taxon>
        <taxon>Bacillati</taxon>
        <taxon>Bacillota</taxon>
        <taxon>Bacilli</taxon>
        <taxon>Bacillales</taxon>
        <taxon>Caryophanaceae</taxon>
        <taxon>Jeotgalibacillus</taxon>
    </lineage>
</organism>
<comment type="pathway">
    <text evidence="1 9 10">Carbohydrate degradation; glycolysis; D-glyceraldehyde 3-phosphate from glycerone phosphate: step 1/1.</text>
</comment>
<dbReference type="GO" id="GO:0006094">
    <property type="term" value="P:gluconeogenesis"/>
    <property type="evidence" value="ECO:0007669"/>
    <property type="project" value="UniProtKB-UniRule"/>
</dbReference>
<evidence type="ECO:0000256" key="2">
    <source>
        <dbReference type="ARBA" id="ARBA00007422"/>
    </source>
</evidence>
<evidence type="ECO:0000256" key="9">
    <source>
        <dbReference type="HAMAP-Rule" id="MF_00147"/>
    </source>
</evidence>
<reference evidence="11 12" key="1">
    <citation type="submission" date="2014-08" db="EMBL/GenBank/DDBJ databases">
        <title>Complete genome of a marine bacteria Jeotgalibacillus malaysiensis.</title>
        <authorList>
            <person name="Yaakop A.S."/>
            <person name="Chan K.-G."/>
            <person name="Goh K.M."/>
        </authorList>
    </citation>
    <scope>NUCLEOTIDE SEQUENCE [LARGE SCALE GENOMIC DNA]</scope>
    <source>
        <strain evidence="11 12">D5</strain>
    </source>
</reference>
<dbReference type="GO" id="GO:0019563">
    <property type="term" value="P:glycerol catabolic process"/>
    <property type="evidence" value="ECO:0007669"/>
    <property type="project" value="TreeGrafter"/>
</dbReference>
<dbReference type="GO" id="GO:0004807">
    <property type="term" value="F:triose-phosphate isomerase activity"/>
    <property type="evidence" value="ECO:0007669"/>
    <property type="project" value="UniProtKB-UniRule"/>
</dbReference>
<dbReference type="FunFam" id="3.20.20.70:FF:000016">
    <property type="entry name" value="Triosephosphate isomerase"/>
    <property type="match status" value="1"/>
</dbReference>
<dbReference type="UniPathway" id="UPA00138"/>
<dbReference type="PANTHER" id="PTHR21139">
    <property type="entry name" value="TRIOSEPHOSPHATE ISOMERASE"/>
    <property type="match status" value="1"/>
</dbReference>
<dbReference type="GO" id="GO:0006096">
    <property type="term" value="P:glycolytic process"/>
    <property type="evidence" value="ECO:0007669"/>
    <property type="project" value="UniProtKB-UniRule"/>
</dbReference>
<feature type="binding site" evidence="9">
    <location>
        <begin position="234"/>
        <end position="235"/>
    </location>
    <ligand>
        <name>substrate</name>
    </ligand>
</feature>
<dbReference type="AlphaFoldDB" id="A0A0B5AP15"/>
<evidence type="ECO:0000256" key="3">
    <source>
        <dbReference type="ARBA" id="ARBA00011940"/>
    </source>
</evidence>
<feature type="active site" description="Electrophile" evidence="9">
    <location>
        <position position="95"/>
    </location>
</feature>
<dbReference type="Proteomes" id="UP000031449">
    <property type="component" value="Chromosome"/>
</dbReference>
<dbReference type="InterPro" id="IPR000652">
    <property type="entry name" value="Triosephosphate_isomerase"/>
</dbReference>
<dbReference type="UniPathway" id="UPA00109">
    <property type="reaction ID" value="UER00189"/>
</dbReference>
<comment type="function">
    <text evidence="9">Involved in the gluconeogenesis. Catalyzes stereospecifically the conversion of dihydroxyacetone phosphate (DHAP) to D-glyceraldehyde-3-phosphate (G3P).</text>
</comment>
<comment type="similarity">
    <text evidence="2 9 10">Belongs to the triosephosphate isomerase family.</text>
</comment>
<keyword evidence="5 9" id="KW-0312">Gluconeogenesis</keyword>
<comment type="subunit">
    <text evidence="9 10">Homodimer.</text>
</comment>
<dbReference type="GO" id="GO:0005829">
    <property type="term" value="C:cytosol"/>
    <property type="evidence" value="ECO:0007669"/>
    <property type="project" value="TreeGrafter"/>
</dbReference>
<comment type="pathway">
    <text evidence="9 10">Carbohydrate biosynthesis; gluconeogenesis.</text>
</comment>
<evidence type="ECO:0000313" key="12">
    <source>
        <dbReference type="Proteomes" id="UP000031449"/>
    </source>
</evidence>
<protein>
    <recommendedName>
        <fullName evidence="4 9">Triosephosphate isomerase</fullName>
        <shortName evidence="9">TIM</shortName>
        <shortName evidence="9">TPI</shortName>
        <ecNumber evidence="3 9">5.3.1.1</ecNumber>
    </recommendedName>
    <alternativeName>
        <fullName evidence="9">Triose-phosphate isomerase</fullName>
    </alternativeName>
</protein>
<feature type="binding site" evidence="9">
    <location>
        <begin position="9"/>
        <end position="11"/>
    </location>
    <ligand>
        <name>substrate</name>
    </ligand>
</feature>